<dbReference type="AlphaFoldDB" id="A0AAU9K8R5"/>
<feature type="signal peptide" evidence="1">
    <location>
        <begin position="1"/>
        <end position="15"/>
    </location>
</feature>
<feature type="chain" id="PRO_5043818379" evidence="1">
    <location>
        <begin position="16"/>
        <end position="262"/>
    </location>
</feature>
<gene>
    <name evidence="2" type="ORF">BSTOLATCC_MIC65276</name>
</gene>
<evidence type="ECO:0000313" key="3">
    <source>
        <dbReference type="Proteomes" id="UP001162131"/>
    </source>
</evidence>
<keyword evidence="1" id="KW-0732">Signal</keyword>
<protein>
    <submittedName>
        <fullName evidence="2">Uncharacterized protein</fullName>
    </submittedName>
</protein>
<proteinExistence type="predicted"/>
<reference evidence="2" key="1">
    <citation type="submission" date="2021-09" db="EMBL/GenBank/DDBJ databases">
        <authorList>
            <consortium name="AG Swart"/>
            <person name="Singh M."/>
            <person name="Singh A."/>
            <person name="Seah K."/>
            <person name="Emmerich C."/>
        </authorList>
    </citation>
    <scope>NUCLEOTIDE SEQUENCE</scope>
    <source>
        <strain evidence="2">ATCC30299</strain>
    </source>
</reference>
<comment type="caution">
    <text evidence="2">The sequence shown here is derived from an EMBL/GenBank/DDBJ whole genome shotgun (WGS) entry which is preliminary data.</text>
</comment>
<dbReference type="Proteomes" id="UP001162131">
    <property type="component" value="Unassembled WGS sequence"/>
</dbReference>
<sequence>MNKLLLGIFLLFAVAFEEIQQPSGECEDDPDCKAYADALTDAQEPTKEKIVKDLVAIKTDNSDLTFDKDGNVLMVISDRIDYYPYNSGDKFELKEDTMLTVYPFLQEECKTYTFYKTKRVIQALGFPPDSDMTGMIEVYVDLKKIFRGCPDPEISDKECQLDIQMKGQVNQTDNSPWYCAESFDQVSQKWVKINTEHFKWLCNKFEKSFRNEEIYDNSPWTGLGYTYDWGNEDHVGFSEFFAFEGTTVIFNKKKTIDEYCYA</sequence>
<name>A0AAU9K8R5_9CILI</name>
<keyword evidence="3" id="KW-1185">Reference proteome</keyword>
<evidence type="ECO:0000313" key="2">
    <source>
        <dbReference type="EMBL" id="CAG9335965.1"/>
    </source>
</evidence>
<evidence type="ECO:0000256" key="1">
    <source>
        <dbReference type="SAM" id="SignalP"/>
    </source>
</evidence>
<accession>A0AAU9K8R5</accession>
<organism evidence="2 3">
    <name type="scientific">Blepharisma stoltei</name>
    <dbReference type="NCBI Taxonomy" id="1481888"/>
    <lineage>
        <taxon>Eukaryota</taxon>
        <taxon>Sar</taxon>
        <taxon>Alveolata</taxon>
        <taxon>Ciliophora</taxon>
        <taxon>Postciliodesmatophora</taxon>
        <taxon>Heterotrichea</taxon>
        <taxon>Heterotrichida</taxon>
        <taxon>Blepharismidae</taxon>
        <taxon>Blepharisma</taxon>
    </lineage>
</organism>
<dbReference type="EMBL" id="CAJZBQ010000063">
    <property type="protein sequence ID" value="CAG9335965.1"/>
    <property type="molecule type" value="Genomic_DNA"/>
</dbReference>